<feature type="compositionally biased region" description="Low complexity" evidence="1">
    <location>
        <begin position="62"/>
        <end position="78"/>
    </location>
</feature>
<organism evidence="2 3">
    <name type="scientific">Obba rivulosa</name>
    <dbReference type="NCBI Taxonomy" id="1052685"/>
    <lineage>
        <taxon>Eukaryota</taxon>
        <taxon>Fungi</taxon>
        <taxon>Dikarya</taxon>
        <taxon>Basidiomycota</taxon>
        <taxon>Agaricomycotina</taxon>
        <taxon>Agaricomycetes</taxon>
        <taxon>Polyporales</taxon>
        <taxon>Gelatoporiaceae</taxon>
        <taxon>Obba</taxon>
    </lineage>
</organism>
<name>A0A8E2J4T9_9APHY</name>
<dbReference type="OrthoDB" id="3149711at2759"/>
<reference evidence="2 3" key="1">
    <citation type="submission" date="2016-07" db="EMBL/GenBank/DDBJ databases">
        <title>Draft genome of the white-rot fungus Obba rivulosa 3A-2.</title>
        <authorList>
            <consortium name="DOE Joint Genome Institute"/>
            <person name="Miettinen O."/>
            <person name="Riley R."/>
            <person name="Acob R."/>
            <person name="Barry K."/>
            <person name="Cullen D."/>
            <person name="De Vries R."/>
            <person name="Hainaut M."/>
            <person name="Hatakka A."/>
            <person name="Henrissat B."/>
            <person name="Hilden K."/>
            <person name="Kuo R."/>
            <person name="Labutti K."/>
            <person name="Lipzen A."/>
            <person name="Makela M.R."/>
            <person name="Sandor L."/>
            <person name="Spatafora J.W."/>
            <person name="Grigoriev I.V."/>
            <person name="Hibbett D.S."/>
        </authorList>
    </citation>
    <scope>NUCLEOTIDE SEQUENCE [LARGE SCALE GENOMIC DNA]</scope>
    <source>
        <strain evidence="2 3">3A-2</strain>
    </source>
</reference>
<evidence type="ECO:0000313" key="3">
    <source>
        <dbReference type="Proteomes" id="UP000250043"/>
    </source>
</evidence>
<protein>
    <submittedName>
        <fullName evidence="2">Uncharacterized protein</fullName>
    </submittedName>
</protein>
<feature type="compositionally biased region" description="Basic and acidic residues" evidence="1">
    <location>
        <begin position="84"/>
        <end position="96"/>
    </location>
</feature>
<dbReference type="EMBL" id="KV722341">
    <property type="protein sequence ID" value="OCH94757.1"/>
    <property type="molecule type" value="Genomic_DNA"/>
</dbReference>
<dbReference type="Proteomes" id="UP000250043">
    <property type="component" value="Unassembled WGS sequence"/>
</dbReference>
<feature type="region of interest" description="Disordered" evidence="1">
    <location>
        <begin position="34"/>
        <end position="177"/>
    </location>
</feature>
<evidence type="ECO:0000256" key="1">
    <source>
        <dbReference type="SAM" id="MobiDB-lite"/>
    </source>
</evidence>
<sequence>MNRHALRLAGADGPFFSMLQAAAGRAWHNTHPLRRTHHDASSGHDDASSQIPPLLKEMPLGRSGTSRRNSLSSSSPARSAREKRRPDELPRPERRCGLMPTVESGLAFREADPETLASQTRANKRHLRSPGSQASSSQTEEGSSKPPSGSATSPAEESLSTSRSPFMRPPGSVPRYQLASNTFTPQQREILLLSINEDALQGTPATYGFDVDSLPFDELAFDGAHLEHVLRSETDPPWHEVVSTLSASELSDITISYDPCPVAPHLLSRPHTSLDLQRNLMSQLDYIGRRGFTDIIRYHDAYPYLWSTGTFNLLIAAAIGHAKFGVAKKLIKYMRKARIEPDVRTRQLWVRYDVRIGNWRVAWQREMEIRDAINCDMPMEVWLEFFTTPKRRAFKVEDESPRQLLDRVRFLTRHLPSLSPAEYSSMPPVAVHHVVRALIWANSRDAAISLTDFFLRHLPRRLDETQKEFCLKIIHLHLLPGWSSGLKEHVRLKKVVYSLFRHHQDLQPTSLTLFYLLRSLRKSMRCSDRSHKLVNSFVVRFGPSVLNDEVRRRLLSYAIRQNRLATAFSILRRQEEIDKERRARGMRRRTKFAGHNATVQKLLWRYAERRLSRKLAKDRRRQAAGADVDQVSSTGDAAVPRAEVGEAVTCRTEFVSSDGDHVTHSEKDI</sequence>
<accession>A0A8E2J4T9</accession>
<feature type="compositionally biased region" description="Basic and acidic residues" evidence="1">
    <location>
        <begin position="38"/>
        <end position="47"/>
    </location>
</feature>
<evidence type="ECO:0000313" key="2">
    <source>
        <dbReference type="EMBL" id="OCH94757.1"/>
    </source>
</evidence>
<feature type="compositionally biased region" description="Polar residues" evidence="1">
    <location>
        <begin position="130"/>
        <end position="164"/>
    </location>
</feature>
<proteinExistence type="predicted"/>
<dbReference type="AlphaFoldDB" id="A0A8E2J4T9"/>
<feature type="region of interest" description="Disordered" evidence="1">
    <location>
        <begin position="618"/>
        <end position="642"/>
    </location>
</feature>
<keyword evidence="3" id="KW-1185">Reference proteome</keyword>
<gene>
    <name evidence="2" type="ORF">OBBRIDRAFT_789008</name>
</gene>